<evidence type="ECO:0000313" key="2">
    <source>
        <dbReference type="EMBL" id="MDN3568475.1"/>
    </source>
</evidence>
<feature type="transmembrane region" description="Helical" evidence="1">
    <location>
        <begin position="147"/>
        <end position="169"/>
    </location>
</feature>
<feature type="transmembrane region" description="Helical" evidence="1">
    <location>
        <begin position="12"/>
        <end position="35"/>
    </location>
</feature>
<feature type="transmembrane region" description="Helical" evidence="1">
    <location>
        <begin position="175"/>
        <end position="198"/>
    </location>
</feature>
<proteinExistence type="predicted"/>
<evidence type="ECO:0008006" key="4">
    <source>
        <dbReference type="Google" id="ProtNLM"/>
    </source>
</evidence>
<comment type="caution">
    <text evidence="2">The sequence shown here is derived from an EMBL/GenBank/DDBJ whole genome shotgun (WGS) entry which is preliminary data.</text>
</comment>
<protein>
    <recommendedName>
        <fullName evidence="4">Urease accessory protein UreH-like transmembrane domain-containing protein</fullName>
    </recommendedName>
</protein>
<name>A0ABT8AFR6_9PROT</name>
<keyword evidence="3" id="KW-1185">Reference proteome</keyword>
<feature type="transmembrane region" description="Helical" evidence="1">
    <location>
        <begin position="47"/>
        <end position="71"/>
    </location>
</feature>
<keyword evidence="1" id="KW-0812">Transmembrane</keyword>
<dbReference type="Proteomes" id="UP001529369">
    <property type="component" value="Unassembled WGS sequence"/>
</dbReference>
<accession>A0ABT8AFR6</accession>
<dbReference type="PANTHER" id="PTHR36394">
    <property type="entry name" value="OS01G0277700 PROTEIN"/>
    <property type="match status" value="1"/>
</dbReference>
<evidence type="ECO:0000256" key="1">
    <source>
        <dbReference type="SAM" id="Phobius"/>
    </source>
</evidence>
<dbReference type="EMBL" id="JAUFPN010000262">
    <property type="protein sequence ID" value="MDN3568475.1"/>
    <property type="molecule type" value="Genomic_DNA"/>
</dbReference>
<sequence>MVAQPELLAPIVVTGVVVAFLHAAIPTHWLPFVLAARGQGWGRGRTLGVVALAGMGHVLLTALLGALLVFVGVEAGGTLGRTFGWLAGGALIAVGTYYVWRQACGAGHGHVHLFGRHEHGGHAQAGSHRHNHHHKTQGGAARPRSDVAVIAGLLALLAFSPCEGFLPVYGAGVVFGWTGFILLSCVLAVATVAAMALFTWLTMTGLEGLDLSRVTRWEAGVYGVLFIGLGLLVLVTEGWS</sequence>
<feature type="transmembrane region" description="Helical" evidence="1">
    <location>
        <begin position="83"/>
        <end position="100"/>
    </location>
</feature>
<feature type="transmembrane region" description="Helical" evidence="1">
    <location>
        <begin position="219"/>
        <end position="239"/>
    </location>
</feature>
<dbReference type="RefSeq" id="WP_290320585.1">
    <property type="nucleotide sequence ID" value="NZ_JAUFPN010000262.1"/>
</dbReference>
<evidence type="ECO:0000313" key="3">
    <source>
        <dbReference type="Proteomes" id="UP001529369"/>
    </source>
</evidence>
<keyword evidence="1" id="KW-0472">Membrane</keyword>
<reference evidence="3" key="1">
    <citation type="journal article" date="2019" name="Int. J. Syst. Evol. Microbiol.">
        <title>The Global Catalogue of Microorganisms (GCM) 10K type strain sequencing project: providing services to taxonomists for standard genome sequencing and annotation.</title>
        <authorList>
            <consortium name="The Broad Institute Genomics Platform"/>
            <consortium name="The Broad Institute Genome Sequencing Center for Infectious Disease"/>
            <person name="Wu L."/>
            <person name="Ma J."/>
        </authorList>
    </citation>
    <scope>NUCLEOTIDE SEQUENCE [LARGE SCALE GENOMIC DNA]</scope>
    <source>
        <strain evidence="3">CECT 7131</strain>
    </source>
</reference>
<gene>
    <name evidence="2" type="ORF">QWZ14_29205</name>
</gene>
<dbReference type="PANTHER" id="PTHR36394:SF1">
    <property type="entry name" value="OS01G0277700 PROTEIN"/>
    <property type="match status" value="1"/>
</dbReference>
<keyword evidence="1" id="KW-1133">Transmembrane helix</keyword>
<organism evidence="2 3">
    <name type="scientific">Paeniroseomonas aquatica</name>
    <dbReference type="NCBI Taxonomy" id="373043"/>
    <lineage>
        <taxon>Bacteria</taxon>
        <taxon>Pseudomonadati</taxon>
        <taxon>Pseudomonadota</taxon>
        <taxon>Alphaproteobacteria</taxon>
        <taxon>Acetobacterales</taxon>
        <taxon>Acetobacteraceae</taxon>
        <taxon>Paeniroseomonas</taxon>
    </lineage>
</organism>